<sequence>MMPGFCPKFSNNPKSDYMMHKLQNTNKLIRCLNYFFVINIMNFRLKINHHSFIFYKYSNIVNIDYLLFNILRWNIRRGNETSRRLFVPGIKAVAPDGLNPTG</sequence>
<dbReference type="EMBL" id="MJLZ01000007">
    <property type="protein sequence ID" value="RLM26662.1"/>
    <property type="molecule type" value="Genomic_DNA"/>
</dbReference>
<reference evidence="1 2" key="1">
    <citation type="submission" date="2016-09" db="EMBL/GenBank/DDBJ databases">
        <authorList>
            <person name="Doonan J."/>
            <person name="Pachebat J.A."/>
            <person name="Golyshin P.N."/>
            <person name="Denman S."/>
            <person name="Mcdonald J.E."/>
        </authorList>
    </citation>
    <scope>NUCLEOTIDE SEQUENCE [LARGE SCALE GENOMIC DNA]</scope>
    <source>
        <strain evidence="1 2">NCPPB 3934</strain>
    </source>
</reference>
<keyword evidence="2" id="KW-1185">Reference proteome</keyword>
<proteinExistence type="predicted"/>
<accession>A0A421DRF0</accession>
<dbReference type="Proteomes" id="UP000285648">
    <property type="component" value="Unassembled WGS sequence"/>
</dbReference>
<comment type="caution">
    <text evidence="1">The sequence shown here is derived from an EMBL/GenBank/DDBJ whole genome shotgun (WGS) entry which is preliminary data.</text>
</comment>
<organism evidence="1 2">
    <name type="scientific">Brenneria alni</name>
    <dbReference type="NCBI Taxonomy" id="71656"/>
    <lineage>
        <taxon>Bacteria</taxon>
        <taxon>Pseudomonadati</taxon>
        <taxon>Pseudomonadota</taxon>
        <taxon>Gammaproteobacteria</taxon>
        <taxon>Enterobacterales</taxon>
        <taxon>Pectobacteriaceae</taxon>
        <taxon>Brenneria</taxon>
    </lineage>
</organism>
<gene>
    <name evidence="1" type="ORF">BIY29_04820</name>
</gene>
<evidence type="ECO:0000313" key="2">
    <source>
        <dbReference type="Proteomes" id="UP000285648"/>
    </source>
</evidence>
<evidence type="ECO:0000313" key="1">
    <source>
        <dbReference type="EMBL" id="RLM26662.1"/>
    </source>
</evidence>
<protein>
    <submittedName>
        <fullName evidence="1">Uncharacterized protein</fullName>
    </submittedName>
</protein>
<name>A0A421DRF0_9GAMM</name>
<dbReference type="AlphaFoldDB" id="A0A421DRF0"/>